<dbReference type="InterPro" id="IPR001680">
    <property type="entry name" value="WD40_rpt"/>
</dbReference>
<dbReference type="GO" id="GO:0017183">
    <property type="term" value="P:protein histidyl modification to diphthamide"/>
    <property type="evidence" value="ECO:0007669"/>
    <property type="project" value="TreeGrafter"/>
</dbReference>
<dbReference type="Gene3D" id="2.130.10.10">
    <property type="entry name" value="YVTN repeat-like/Quinoprotein amine dehydrogenase"/>
    <property type="match status" value="1"/>
</dbReference>
<evidence type="ECO:0000313" key="10">
    <source>
        <dbReference type="EMBL" id="GET85494.1"/>
    </source>
</evidence>
<dbReference type="SUPFAM" id="SSF50978">
    <property type="entry name" value="WD40 repeat-like"/>
    <property type="match status" value="1"/>
</dbReference>
<dbReference type="InterPro" id="IPR015943">
    <property type="entry name" value="WD40/YVTN_repeat-like_dom_sf"/>
</dbReference>
<protein>
    <recommendedName>
        <fullName evidence="6">methylated diphthine methylhydrolase</fullName>
        <ecNumber evidence="6">3.1.1.97</ecNumber>
    </recommendedName>
</protein>
<keyword evidence="11" id="KW-1185">Reference proteome</keyword>
<evidence type="ECO:0000256" key="3">
    <source>
        <dbReference type="ARBA" id="ARBA00022737"/>
    </source>
</evidence>
<feature type="chain" id="PRO_5025069982" description="methylated diphthine methylhydrolase" evidence="9">
    <location>
        <begin position="20"/>
        <end position="726"/>
    </location>
</feature>
<evidence type="ECO:0000313" key="11">
    <source>
        <dbReference type="Proteomes" id="UP000419144"/>
    </source>
</evidence>
<comment type="catalytic activity">
    <reaction evidence="7">
        <text>diphthine methyl ester-[translation elongation factor 2] + H2O = diphthine-[translation elongation factor 2] + methanol + H(+)</text>
        <dbReference type="Rhea" id="RHEA:42656"/>
        <dbReference type="Rhea" id="RHEA-COMP:10172"/>
        <dbReference type="Rhea" id="RHEA-COMP:10173"/>
        <dbReference type="ChEBI" id="CHEBI:15377"/>
        <dbReference type="ChEBI" id="CHEBI:15378"/>
        <dbReference type="ChEBI" id="CHEBI:17790"/>
        <dbReference type="ChEBI" id="CHEBI:79005"/>
        <dbReference type="ChEBI" id="CHEBI:82696"/>
        <dbReference type="EC" id="3.1.1.97"/>
    </reaction>
</comment>
<organism evidence="10 11">
    <name type="scientific">Leishmania tarentolae</name>
    <name type="common">Sauroleishmania tarentolae</name>
    <dbReference type="NCBI Taxonomy" id="5689"/>
    <lineage>
        <taxon>Eukaryota</taxon>
        <taxon>Discoba</taxon>
        <taxon>Euglenozoa</taxon>
        <taxon>Kinetoplastea</taxon>
        <taxon>Metakinetoplastina</taxon>
        <taxon>Trypanosomatida</taxon>
        <taxon>Trypanosomatidae</taxon>
        <taxon>Leishmaniinae</taxon>
        <taxon>Leishmania</taxon>
        <taxon>lizard Leishmania</taxon>
    </lineage>
</organism>
<dbReference type="GO" id="GO:0005737">
    <property type="term" value="C:cytoplasm"/>
    <property type="evidence" value="ECO:0007669"/>
    <property type="project" value="TreeGrafter"/>
</dbReference>
<dbReference type="PANTHER" id="PTHR46042:SF1">
    <property type="entry name" value="DIPHTHINE METHYLTRANSFERASE"/>
    <property type="match status" value="1"/>
</dbReference>
<evidence type="ECO:0000256" key="2">
    <source>
        <dbReference type="ARBA" id="ARBA00022574"/>
    </source>
</evidence>
<dbReference type="InterPro" id="IPR036322">
    <property type="entry name" value="WD40_repeat_dom_sf"/>
</dbReference>
<dbReference type="SMART" id="SM00320">
    <property type="entry name" value="WD40"/>
    <property type="match status" value="1"/>
</dbReference>
<keyword evidence="9" id="KW-0732">Signal</keyword>
<keyword evidence="4" id="KW-0378">Hydrolase</keyword>
<evidence type="ECO:0000256" key="8">
    <source>
        <dbReference type="SAM" id="MobiDB-lite"/>
    </source>
</evidence>
<comment type="caution">
    <text evidence="10">The sequence shown here is derived from an EMBL/GenBank/DDBJ whole genome shotgun (WGS) entry which is preliminary data.</text>
</comment>
<gene>
    <name evidence="10" type="ORF">LtaPh_0205400</name>
</gene>
<comment type="similarity">
    <text evidence="5">Belongs to the DPH7 family.</text>
</comment>
<dbReference type="EMBL" id="BLBS01000002">
    <property type="protein sequence ID" value="GET85494.1"/>
    <property type="molecule type" value="Genomic_DNA"/>
</dbReference>
<evidence type="ECO:0000256" key="6">
    <source>
        <dbReference type="ARBA" id="ARBA00039131"/>
    </source>
</evidence>
<dbReference type="OrthoDB" id="1930760at2759"/>
<comment type="pathway">
    <text evidence="1">Protein modification; peptidyl-diphthamide biosynthesis.</text>
</comment>
<name>A0A640K919_LEITA</name>
<dbReference type="AlphaFoldDB" id="A0A640K919"/>
<reference evidence="10" key="1">
    <citation type="submission" date="2019-11" db="EMBL/GenBank/DDBJ databases">
        <title>Leishmania tarentolae CDS.</title>
        <authorList>
            <person name="Goto Y."/>
            <person name="Yamagishi J."/>
        </authorList>
    </citation>
    <scope>NUCLEOTIDE SEQUENCE [LARGE SCALE GENOMIC DNA]</scope>
    <source>
        <strain evidence="10">Parrot Tar II</strain>
    </source>
</reference>
<keyword evidence="3" id="KW-0677">Repeat</keyword>
<dbReference type="VEuPathDB" id="TriTrypDB:LtaPh_0205400"/>
<evidence type="ECO:0000256" key="7">
    <source>
        <dbReference type="ARBA" id="ARBA00047551"/>
    </source>
</evidence>
<dbReference type="InterPro" id="IPR052415">
    <property type="entry name" value="Diphthine_MTase"/>
</dbReference>
<proteinExistence type="inferred from homology"/>
<evidence type="ECO:0000256" key="9">
    <source>
        <dbReference type="SAM" id="SignalP"/>
    </source>
</evidence>
<keyword evidence="2" id="KW-0853">WD repeat</keyword>
<sequence>MSLALPCCAHALTLVGGRCSHYTCVCVCVCVSAERRLGMLLLIAAAVRCCGPHITACPACMSRSAWLQHLSVAIASPMPLSPLPSRLLRSLPRLRAVRLAHIPAAELPFPTRPWPSWRGRMGGSNWGEPAAHRAPSGSILLSCGLPADHTARLLFSLHMERDCVHREASCMSGNDGAMAVPTPASDSNVARYRLKQVASVDTSLTCNCLLAASLSPPSEPDDLSAQSFAAPDGAEVPRPALSFLAASYELRLPSSSATGSAACEVSDRDEAAGRRHVGECALYRCFASWDGEAAGETALHLQHRTSALPGVFDAVSVPSSFFSTAGLLSTTDAPPCIVLACTDGSVRVLDSFTLSPLVDPLRDLHAEMLTSCTALCCPTPHLLCSAHTGAVFLYSLSERCVTQELEGHEHDAWCTAMLPTGGWRPAASASPQTHGGCSDRHDTDGDTEVGDMPAAASTSALLASGGDDGYCKLYDTRTNPSRAVSRSRFDAGVVSITPVLNTSGGFSTAHATPYLLVGSYDESISLVDVRSMRRPVAQRGRLGGGVWRTSRCLLPLWESEAAVSDDAEAAAGGDGNVNLSLLLASARAQCHGTGAKRRCLTRSLASSWVNTTNVLVLPLMQRGAVLLPYDVRLSAEEVFGNADVPLTYFYGEAAESDSEAVPSATLNPTVTDNTLVYDAAVLRPLDRTGGRGAGAASDRSAAVVATVSFYERRIDVWTVVAGRPLL</sequence>
<evidence type="ECO:0000256" key="4">
    <source>
        <dbReference type="ARBA" id="ARBA00022801"/>
    </source>
</evidence>
<dbReference type="PANTHER" id="PTHR46042">
    <property type="entry name" value="DIPHTHINE METHYLTRANSFERASE"/>
    <property type="match status" value="1"/>
</dbReference>
<feature type="signal peptide" evidence="9">
    <location>
        <begin position="1"/>
        <end position="19"/>
    </location>
</feature>
<evidence type="ECO:0000256" key="5">
    <source>
        <dbReference type="ARBA" id="ARBA00038092"/>
    </source>
</evidence>
<accession>A0A640K919</accession>
<evidence type="ECO:0000256" key="1">
    <source>
        <dbReference type="ARBA" id="ARBA00005156"/>
    </source>
</evidence>
<dbReference type="GO" id="GO:0061685">
    <property type="term" value="F:diphthine methylesterase activity"/>
    <property type="evidence" value="ECO:0007669"/>
    <property type="project" value="UniProtKB-EC"/>
</dbReference>
<dbReference type="Proteomes" id="UP000419144">
    <property type="component" value="Unassembled WGS sequence"/>
</dbReference>
<dbReference type="EC" id="3.1.1.97" evidence="6"/>
<feature type="region of interest" description="Disordered" evidence="8">
    <location>
        <begin position="424"/>
        <end position="448"/>
    </location>
</feature>